<dbReference type="Pfam" id="PF21722">
    <property type="entry name" value="Gly_rich_2"/>
    <property type="match status" value="1"/>
</dbReference>
<protein>
    <recommendedName>
        <fullName evidence="2">Glycine-rich domain-containing protein</fullName>
    </recommendedName>
</protein>
<dbReference type="InterPro" id="IPR049304">
    <property type="entry name" value="Gly_rich_dom"/>
</dbReference>
<evidence type="ECO:0000256" key="1">
    <source>
        <dbReference type="SAM" id="MobiDB-lite"/>
    </source>
</evidence>
<name>A0A6C0F2Z2_9ZZZZ</name>
<accession>A0A6C0F2Z2</accession>
<proteinExistence type="predicted"/>
<dbReference type="AlphaFoldDB" id="A0A6C0F2Z2"/>
<sequence>MANYYWENQSIETITRGSQFINPAFHFIYGINGNSSTYSHPSYDMTFSYLTNFHSAAPTQPTLRFVNSGYNNLNTSIFPTTICPDGYESTFSSGPVSDTVVTLTPGVNRMYIILKSGGGGGGGGGGGTNTSSCWGGGGGGGGGGGMMGKMIPVVAGQNTYTYAVGGGGAGGTGGRNPANSATNTAGNAGGDGGQTRFTYNGITHRCNGGLGGGGGGLGFTPPITKGPAGTSGSGGTGSPAITTPAIETLVNGGAGAAGQDGSLAPNSLGGTGGTDSGFPFIVNSPTSFYVAASLYGNSGDGGNGFRGPTLYSNLGNAGGAGMIHVFIYYD</sequence>
<evidence type="ECO:0000313" key="3">
    <source>
        <dbReference type="EMBL" id="QHT35231.1"/>
    </source>
</evidence>
<feature type="domain" description="Glycine-rich" evidence="2">
    <location>
        <begin position="100"/>
        <end position="325"/>
    </location>
</feature>
<organism evidence="3">
    <name type="scientific">viral metagenome</name>
    <dbReference type="NCBI Taxonomy" id="1070528"/>
    <lineage>
        <taxon>unclassified sequences</taxon>
        <taxon>metagenomes</taxon>
        <taxon>organismal metagenomes</taxon>
    </lineage>
</organism>
<evidence type="ECO:0000259" key="2">
    <source>
        <dbReference type="Pfam" id="PF21722"/>
    </source>
</evidence>
<reference evidence="3" key="1">
    <citation type="journal article" date="2020" name="Nature">
        <title>Giant virus diversity and host interactions through global metagenomics.</title>
        <authorList>
            <person name="Schulz F."/>
            <person name="Roux S."/>
            <person name="Paez-Espino D."/>
            <person name="Jungbluth S."/>
            <person name="Walsh D.A."/>
            <person name="Denef V.J."/>
            <person name="McMahon K.D."/>
            <person name="Konstantinidis K.T."/>
            <person name="Eloe-Fadrosh E.A."/>
            <person name="Kyrpides N.C."/>
            <person name="Woyke T."/>
        </authorList>
    </citation>
    <scope>NUCLEOTIDE SEQUENCE</scope>
    <source>
        <strain evidence="3">GVMAG-M-3300009180-1</strain>
    </source>
</reference>
<dbReference type="EMBL" id="MN739015">
    <property type="protein sequence ID" value="QHT35231.1"/>
    <property type="molecule type" value="Genomic_DNA"/>
</dbReference>
<feature type="compositionally biased region" description="Low complexity" evidence="1">
    <location>
        <begin position="176"/>
        <end position="186"/>
    </location>
</feature>
<feature type="region of interest" description="Disordered" evidence="1">
    <location>
        <begin position="171"/>
        <end position="192"/>
    </location>
</feature>